<feature type="transmembrane region" description="Helical" evidence="5">
    <location>
        <begin position="412"/>
        <end position="438"/>
    </location>
</feature>
<feature type="transmembrane region" description="Helical" evidence="5">
    <location>
        <begin position="450"/>
        <end position="469"/>
    </location>
</feature>
<proteinExistence type="predicted"/>
<dbReference type="Gene3D" id="1.20.1250.20">
    <property type="entry name" value="MFS general substrate transporter like domains"/>
    <property type="match status" value="1"/>
</dbReference>
<feature type="transmembrane region" description="Helical" evidence="5">
    <location>
        <begin position="61"/>
        <end position="79"/>
    </location>
</feature>
<dbReference type="InterPro" id="IPR036259">
    <property type="entry name" value="MFS_trans_sf"/>
</dbReference>
<dbReference type="EMBL" id="KV417509">
    <property type="protein sequence ID" value="KZP27360.1"/>
    <property type="molecule type" value="Genomic_DNA"/>
</dbReference>
<comment type="subcellular location">
    <subcellularLocation>
        <location evidence="1">Membrane</location>
        <topology evidence="1">Multi-pass membrane protein</topology>
    </subcellularLocation>
</comment>
<keyword evidence="9" id="KW-1185">Reference proteome</keyword>
<dbReference type="AlphaFoldDB" id="A0A165YJW8"/>
<evidence type="ECO:0000256" key="1">
    <source>
        <dbReference type="ARBA" id="ARBA00004141"/>
    </source>
</evidence>
<organism evidence="7 9">
    <name type="scientific">Athelia psychrophila</name>
    <dbReference type="NCBI Taxonomy" id="1759441"/>
    <lineage>
        <taxon>Eukaryota</taxon>
        <taxon>Fungi</taxon>
        <taxon>Dikarya</taxon>
        <taxon>Basidiomycota</taxon>
        <taxon>Agaricomycotina</taxon>
        <taxon>Agaricomycetes</taxon>
        <taxon>Agaricomycetidae</taxon>
        <taxon>Atheliales</taxon>
        <taxon>Atheliaceae</taxon>
        <taxon>Athelia</taxon>
    </lineage>
</organism>
<evidence type="ECO:0000259" key="6">
    <source>
        <dbReference type="PROSITE" id="PS50850"/>
    </source>
</evidence>
<sequence>MSVTPGPSETDLAKASMCDENALAGTGLGTLQMESMGRIILIPPPSSDANDPLNWSRAFKIYVTCVVCLAVWLSNFLAAGPTVDIVNIAIAYTDTSGTTYNIPKTAYLFTAAALMQGVGMFMWMPLITKYGRRVCYVFAFGFCTLCVLWAGLATDFNSELVARLGIGLFSGGAECLAPLTITDMFFVHERGRYMSFYQTFLSLGVSSGIVISGIIVYETDNWRNIYWLGAILYGLSTLVVILTFPETAFDRSNGQITETVPPKNSQMLLNSKKSYAQRLALFNGTFTDENLLKIFLRPFGAILLPAVAWAAMVFSVTIGFLVAITSNFAVALGGAPYNFNTLQLGLCFLSASIGALIAAPMGGWLGDWIAANGTSKNGGLREPEMRLPAIIPHIILAPFALVLYGMGIQHGYHWICPAVAFALFTFSTVAATNIAMMYAIDVYKPIAGEVVVAVVGFKGIIGFGLSFGTNLWVDSQGYQNAFGQMAAIAGVFLLGGLIFMFWGKKIRVASFEWRIVTWSKWHADRDDVRPGSILSEKTGDA</sequence>
<evidence type="ECO:0000313" key="7">
    <source>
        <dbReference type="EMBL" id="KZP09636.1"/>
    </source>
</evidence>
<feature type="transmembrane region" description="Helical" evidence="5">
    <location>
        <begin position="302"/>
        <end position="330"/>
    </location>
</feature>
<evidence type="ECO:0000256" key="4">
    <source>
        <dbReference type="ARBA" id="ARBA00023136"/>
    </source>
</evidence>
<dbReference type="EMBL" id="KV417695">
    <property type="protein sequence ID" value="KZP09636.1"/>
    <property type="molecule type" value="Genomic_DNA"/>
</dbReference>
<accession>A0A165YJW8</accession>
<feature type="transmembrane region" description="Helical" evidence="5">
    <location>
        <begin position="342"/>
        <end position="366"/>
    </location>
</feature>
<dbReference type="PANTHER" id="PTHR23502:SF34">
    <property type="entry name" value="PROTEIN HOL1"/>
    <property type="match status" value="1"/>
</dbReference>
<evidence type="ECO:0000256" key="3">
    <source>
        <dbReference type="ARBA" id="ARBA00022989"/>
    </source>
</evidence>
<keyword evidence="2 5" id="KW-0812">Transmembrane</keyword>
<feature type="transmembrane region" description="Helical" evidence="5">
    <location>
        <begin position="199"/>
        <end position="219"/>
    </location>
</feature>
<feature type="transmembrane region" description="Helical" evidence="5">
    <location>
        <begin position="164"/>
        <end position="187"/>
    </location>
</feature>
<keyword evidence="3 5" id="KW-1133">Transmembrane helix</keyword>
<feature type="transmembrane region" description="Helical" evidence="5">
    <location>
        <begin position="387"/>
        <end position="406"/>
    </location>
</feature>
<evidence type="ECO:0000313" key="9">
    <source>
        <dbReference type="Proteomes" id="UP000076532"/>
    </source>
</evidence>
<dbReference type="GO" id="GO:0005886">
    <property type="term" value="C:plasma membrane"/>
    <property type="evidence" value="ECO:0007669"/>
    <property type="project" value="TreeGrafter"/>
</dbReference>
<feature type="transmembrane region" description="Helical" evidence="5">
    <location>
        <begin position="225"/>
        <end position="244"/>
    </location>
</feature>
<dbReference type="Proteomes" id="UP000076532">
    <property type="component" value="Unassembled WGS sequence"/>
</dbReference>
<feature type="transmembrane region" description="Helical" evidence="5">
    <location>
        <begin position="481"/>
        <end position="502"/>
    </location>
</feature>
<dbReference type="InterPro" id="IPR020846">
    <property type="entry name" value="MFS_dom"/>
</dbReference>
<gene>
    <name evidence="8" type="ORF">FIBSPDRAFT_1000983</name>
    <name evidence="7" type="ORF">FIBSPDRAFT_992715</name>
</gene>
<keyword evidence="4 5" id="KW-0472">Membrane</keyword>
<feature type="domain" description="Major facilitator superfamily (MFS) profile" evidence="6">
    <location>
        <begin position="67"/>
        <end position="507"/>
    </location>
</feature>
<dbReference type="Pfam" id="PF07690">
    <property type="entry name" value="MFS_1"/>
    <property type="match status" value="1"/>
</dbReference>
<reference evidence="7 9" key="1">
    <citation type="journal article" date="2016" name="Mol. Biol. Evol.">
        <title>Comparative Genomics of Early-Diverging Mushroom-Forming Fungi Provides Insights into the Origins of Lignocellulose Decay Capabilities.</title>
        <authorList>
            <person name="Nagy L.G."/>
            <person name="Riley R."/>
            <person name="Tritt A."/>
            <person name="Adam C."/>
            <person name="Daum C."/>
            <person name="Floudas D."/>
            <person name="Sun H."/>
            <person name="Yadav J.S."/>
            <person name="Pangilinan J."/>
            <person name="Larsson K.H."/>
            <person name="Matsuura K."/>
            <person name="Barry K."/>
            <person name="Labutti K."/>
            <person name="Kuo R."/>
            <person name="Ohm R.A."/>
            <person name="Bhattacharya S.S."/>
            <person name="Shirouzu T."/>
            <person name="Yoshinaga Y."/>
            <person name="Martin F.M."/>
            <person name="Grigoriev I.V."/>
            <person name="Hibbett D.S."/>
        </authorList>
    </citation>
    <scope>NUCLEOTIDE SEQUENCE [LARGE SCALE GENOMIC DNA]</scope>
    <source>
        <strain evidence="7 9">CBS 109695</strain>
    </source>
</reference>
<evidence type="ECO:0000313" key="8">
    <source>
        <dbReference type="EMBL" id="KZP27360.1"/>
    </source>
</evidence>
<dbReference type="InterPro" id="IPR011701">
    <property type="entry name" value="MFS"/>
</dbReference>
<dbReference type="SUPFAM" id="SSF103473">
    <property type="entry name" value="MFS general substrate transporter"/>
    <property type="match status" value="1"/>
</dbReference>
<evidence type="ECO:0000256" key="2">
    <source>
        <dbReference type="ARBA" id="ARBA00022692"/>
    </source>
</evidence>
<dbReference type="PANTHER" id="PTHR23502">
    <property type="entry name" value="MAJOR FACILITATOR SUPERFAMILY"/>
    <property type="match status" value="1"/>
</dbReference>
<feature type="transmembrane region" description="Helical" evidence="5">
    <location>
        <begin position="134"/>
        <end position="152"/>
    </location>
</feature>
<name>A0A165YJW8_9AGAM</name>
<dbReference type="STRING" id="436010.A0A165YJW8"/>
<protein>
    <submittedName>
        <fullName evidence="7">MFS transporter</fullName>
    </submittedName>
</protein>
<evidence type="ECO:0000256" key="5">
    <source>
        <dbReference type="SAM" id="Phobius"/>
    </source>
</evidence>
<dbReference type="PROSITE" id="PS50850">
    <property type="entry name" value="MFS"/>
    <property type="match status" value="1"/>
</dbReference>
<feature type="transmembrane region" description="Helical" evidence="5">
    <location>
        <begin position="106"/>
        <end position="127"/>
    </location>
</feature>
<dbReference type="OrthoDB" id="5215911at2759"/>
<dbReference type="GO" id="GO:0022857">
    <property type="term" value="F:transmembrane transporter activity"/>
    <property type="evidence" value="ECO:0007669"/>
    <property type="project" value="InterPro"/>
</dbReference>